<dbReference type="Proteomes" id="UP000663842">
    <property type="component" value="Unassembled WGS sequence"/>
</dbReference>
<comment type="caution">
    <text evidence="2">The sequence shown here is derived from an EMBL/GenBank/DDBJ whole genome shotgun (WGS) entry which is preliminary data.</text>
</comment>
<evidence type="ECO:0000313" key="5">
    <source>
        <dbReference type="Proteomes" id="UP000663856"/>
    </source>
</evidence>
<dbReference type="Proteomes" id="UP000663856">
    <property type="component" value="Unassembled WGS sequence"/>
</dbReference>
<dbReference type="EMBL" id="CAJNRF010006700">
    <property type="protein sequence ID" value="CAF2084094.1"/>
    <property type="molecule type" value="Genomic_DNA"/>
</dbReference>
<dbReference type="Proteomes" id="UP000663887">
    <property type="component" value="Unassembled WGS sequence"/>
</dbReference>
<evidence type="ECO:0000313" key="2">
    <source>
        <dbReference type="EMBL" id="CAF2084094.1"/>
    </source>
</evidence>
<evidence type="ECO:0000313" key="3">
    <source>
        <dbReference type="EMBL" id="CAF4184351.1"/>
    </source>
</evidence>
<evidence type="ECO:0000313" key="4">
    <source>
        <dbReference type="EMBL" id="CAF4219476.1"/>
    </source>
</evidence>
<evidence type="ECO:0000313" key="1">
    <source>
        <dbReference type="EMBL" id="CAF2060575.1"/>
    </source>
</evidence>
<keyword evidence="6" id="KW-1185">Reference proteome</keyword>
<accession>A0A816SAX1</accession>
<name>A0A816SAX1_9BILA</name>
<dbReference type="EMBL" id="CAJNRG010003806">
    <property type="protein sequence ID" value="CAF2060575.1"/>
    <property type="molecule type" value="Genomic_DNA"/>
</dbReference>
<dbReference type="AlphaFoldDB" id="A0A816SAX1"/>
<dbReference type="EMBL" id="CAJOBF010005712">
    <property type="protein sequence ID" value="CAF4184351.1"/>
    <property type="molecule type" value="Genomic_DNA"/>
</dbReference>
<organism evidence="2 5">
    <name type="scientific">Rotaria magnacalcarata</name>
    <dbReference type="NCBI Taxonomy" id="392030"/>
    <lineage>
        <taxon>Eukaryota</taxon>
        <taxon>Metazoa</taxon>
        <taxon>Spiralia</taxon>
        <taxon>Gnathifera</taxon>
        <taxon>Rotifera</taxon>
        <taxon>Eurotatoria</taxon>
        <taxon>Bdelloidea</taxon>
        <taxon>Philodinida</taxon>
        <taxon>Philodinidae</taxon>
        <taxon>Rotaria</taxon>
    </lineage>
</organism>
<sequence length="105" mass="12709">MPQKEKIPIDYEKIMFVHFPYCSSMKLFPEKFHQLWVKYFEGSPINEVMPILGTRNVDNLQRRLVQTKLKNYYYIINLEDMSLWSIHYINSSTIRCIYHIKVLCS</sequence>
<proteinExistence type="predicted"/>
<protein>
    <submittedName>
        <fullName evidence="2">Uncharacterized protein</fullName>
    </submittedName>
</protein>
<dbReference type="EMBL" id="CAJOBG010007525">
    <property type="protein sequence ID" value="CAF4219476.1"/>
    <property type="molecule type" value="Genomic_DNA"/>
</dbReference>
<reference evidence="2" key="1">
    <citation type="submission" date="2021-02" db="EMBL/GenBank/DDBJ databases">
        <authorList>
            <person name="Nowell W R."/>
        </authorList>
    </citation>
    <scope>NUCLEOTIDE SEQUENCE</scope>
</reference>
<gene>
    <name evidence="4" type="ORF">OVN521_LOCUS27356</name>
    <name evidence="3" type="ORF">UXM345_LOCUS27047</name>
    <name evidence="2" type="ORF">WKI299_LOCUS16774</name>
    <name evidence="1" type="ORF">XDN619_LOCUS10500</name>
</gene>
<dbReference type="Proteomes" id="UP000663866">
    <property type="component" value="Unassembled WGS sequence"/>
</dbReference>
<evidence type="ECO:0000313" key="6">
    <source>
        <dbReference type="Proteomes" id="UP000663866"/>
    </source>
</evidence>